<keyword evidence="17" id="KW-1185">Reference proteome</keyword>
<comment type="caution">
    <text evidence="16">The sequence shown here is derived from an EMBL/GenBank/DDBJ whole genome shotgun (WGS) entry which is preliminary data.</text>
</comment>
<dbReference type="HAMAP" id="MF_00102">
    <property type="entry name" value="DapB"/>
    <property type="match status" value="1"/>
</dbReference>
<evidence type="ECO:0000256" key="12">
    <source>
        <dbReference type="ARBA" id="ARBA00049396"/>
    </source>
</evidence>
<comment type="catalytic activity">
    <reaction evidence="12 13">
        <text>(S)-2,3,4,5-tetrahydrodipicolinate + NAD(+) + H2O = (2S,4S)-4-hydroxy-2,3,4,5-tetrahydrodipicolinate + NADH + H(+)</text>
        <dbReference type="Rhea" id="RHEA:35323"/>
        <dbReference type="ChEBI" id="CHEBI:15377"/>
        <dbReference type="ChEBI" id="CHEBI:15378"/>
        <dbReference type="ChEBI" id="CHEBI:16845"/>
        <dbReference type="ChEBI" id="CHEBI:57540"/>
        <dbReference type="ChEBI" id="CHEBI:57945"/>
        <dbReference type="ChEBI" id="CHEBI:67139"/>
        <dbReference type="EC" id="1.17.1.8"/>
    </reaction>
</comment>
<feature type="binding site" evidence="13">
    <location>
        <begin position="148"/>
        <end position="149"/>
    </location>
    <ligand>
        <name>(S)-2,3,4,5-tetrahydrodipicolinate</name>
        <dbReference type="ChEBI" id="CHEBI:16845"/>
    </ligand>
</feature>
<feature type="binding site" evidence="13">
    <location>
        <begin position="82"/>
        <end position="84"/>
    </location>
    <ligand>
        <name>NAD(+)</name>
        <dbReference type="ChEBI" id="CHEBI:57540"/>
    </ligand>
</feature>
<evidence type="ECO:0000256" key="8">
    <source>
        <dbReference type="ARBA" id="ARBA00023154"/>
    </source>
</evidence>
<dbReference type="Gene3D" id="3.30.360.10">
    <property type="entry name" value="Dihydrodipicolinate Reductase, domain 2"/>
    <property type="match status" value="1"/>
</dbReference>
<sequence>MKVAVAGATGRTGSEIVAELRERDHDVLALSRDPTDDQRDLDDLAAVLTETDPDALIDFTVPEATVEHAAVAAETGVPLVVGTTGFDDDGFAALADAAREIPVLRASNFARGVHALRDIVQAGVEALPEYDVELTETHHNGKRDAPSGTALTLLDDIEDARETELDRTHGREGEHERAPEEVGVHVRRAGNVRGEHEVLLAGNDEVVTLTHRAESRRVFAAGAVDAAEALAGRPAGEYDFPDVL</sequence>
<accession>A0AAJ4R8X4</accession>
<dbReference type="GO" id="GO:0008839">
    <property type="term" value="F:4-hydroxy-tetrahydrodipicolinate reductase"/>
    <property type="evidence" value="ECO:0007669"/>
    <property type="project" value="UniProtKB-UniRule"/>
</dbReference>
<keyword evidence="5 13" id="KW-0220">Diaminopimelate biosynthesis</keyword>
<dbReference type="Pfam" id="PF01113">
    <property type="entry name" value="DapB_N"/>
    <property type="match status" value="1"/>
</dbReference>
<dbReference type="GO" id="GO:0051287">
    <property type="term" value="F:NAD binding"/>
    <property type="evidence" value="ECO:0007669"/>
    <property type="project" value="UniProtKB-UniRule"/>
</dbReference>
<evidence type="ECO:0000256" key="6">
    <source>
        <dbReference type="ARBA" id="ARBA00023002"/>
    </source>
</evidence>
<evidence type="ECO:0000259" key="14">
    <source>
        <dbReference type="Pfam" id="PF01113"/>
    </source>
</evidence>
<evidence type="ECO:0000256" key="2">
    <source>
        <dbReference type="ARBA" id="ARBA00022490"/>
    </source>
</evidence>
<dbReference type="SUPFAM" id="SSF51735">
    <property type="entry name" value="NAD(P)-binding Rossmann-fold domains"/>
    <property type="match status" value="1"/>
</dbReference>
<dbReference type="EC" id="1.17.1.8" evidence="10 13"/>
<keyword evidence="3 13" id="KW-0028">Amino-acid biosynthesis</keyword>
<keyword evidence="6 13" id="KW-0560">Oxidoreductase</keyword>
<evidence type="ECO:0000256" key="5">
    <source>
        <dbReference type="ARBA" id="ARBA00022915"/>
    </source>
</evidence>
<feature type="domain" description="Dihydrodipicolinate reductase C-terminal" evidence="15">
    <location>
        <begin position="112"/>
        <end position="244"/>
    </location>
</feature>
<feature type="domain" description="Dihydrodipicolinate reductase N-terminal" evidence="14">
    <location>
        <begin position="1"/>
        <end position="109"/>
    </location>
</feature>
<dbReference type="PIRSF" id="PIRSF000161">
    <property type="entry name" value="DHPR"/>
    <property type="match status" value="1"/>
</dbReference>
<dbReference type="Gene3D" id="3.40.50.720">
    <property type="entry name" value="NAD(P)-binding Rossmann-like Domain"/>
    <property type="match status" value="1"/>
</dbReference>
<dbReference type="InterPro" id="IPR036291">
    <property type="entry name" value="NAD(P)-bd_dom_sf"/>
</dbReference>
<reference evidence="16 17" key="1">
    <citation type="submission" date="2018-11" db="EMBL/GenBank/DDBJ databases">
        <title>Genome sequences of Natronomonas sp. CBA1133.</title>
        <authorList>
            <person name="Roh S.W."/>
            <person name="Cha I.-T."/>
        </authorList>
    </citation>
    <scope>NUCLEOTIDE SEQUENCE [LARGE SCALE GENOMIC DNA]</scope>
    <source>
        <strain evidence="16 17">CBA1133</strain>
    </source>
</reference>
<dbReference type="AlphaFoldDB" id="A0AAJ4R8X4"/>
<comment type="subunit">
    <text evidence="13">Homotetramer.</text>
</comment>
<comment type="subcellular location">
    <subcellularLocation>
        <location evidence="13">Cytoplasm</location>
    </subcellularLocation>
</comment>
<dbReference type="InterPro" id="IPR022664">
    <property type="entry name" value="DapB_N_CS"/>
</dbReference>
<protein>
    <recommendedName>
        <fullName evidence="10 13">4-hydroxy-tetrahydrodipicolinate reductase</fullName>
        <shortName evidence="13">HTPA reductase</shortName>
        <ecNumber evidence="10 13">1.17.1.8</ecNumber>
    </recommendedName>
</protein>
<dbReference type="PANTHER" id="PTHR20836">
    <property type="entry name" value="DIHYDRODIPICOLINATE REDUCTASE"/>
    <property type="match status" value="1"/>
</dbReference>
<dbReference type="RefSeq" id="WP_075936699.1">
    <property type="nucleotide sequence ID" value="NZ_BDJH01000002.1"/>
</dbReference>
<comment type="function">
    <text evidence="13">Catalyzes the conversion of 4-hydroxy-tetrahydrodipicolinate (HTPA) to tetrahydrodipicolinate.</text>
</comment>
<keyword evidence="8 13" id="KW-0457">Lysine biosynthesis</keyword>
<dbReference type="InterPro" id="IPR000846">
    <property type="entry name" value="DapB_N"/>
</dbReference>
<gene>
    <name evidence="13 16" type="primary">dapB</name>
    <name evidence="16" type="ORF">Nmn1133_08375</name>
</gene>
<evidence type="ECO:0000256" key="4">
    <source>
        <dbReference type="ARBA" id="ARBA00022857"/>
    </source>
</evidence>
<dbReference type="GO" id="GO:0009089">
    <property type="term" value="P:lysine biosynthetic process via diaminopimelate"/>
    <property type="evidence" value="ECO:0007669"/>
    <property type="project" value="UniProtKB-UniRule"/>
</dbReference>
<proteinExistence type="inferred from homology"/>
<dbReference type="InterPro" id="IPR023940">
    <property type="entry name" value="DHDPR_bac"/>
</dbReference>
<comment type="similarity">
    <text evidence="1 13">Belongs to the DapB family.</text>
</comment>
<evidence type="ECO:0000256" key="13">
    <source>
        <dbReference type="HAMAP-Rule" id="MF_00102"/>
    </source>
</evidence>
<dbReference type="CDD" id="cd02274">
    <property type="entry name" value="DHDPR_N"/>
    <property type="match status" value="1"/>
</dbReference>
<feature type="active site" description="Proton donor/acceptor" evidence="13">
    <location>
        <position position="138"/>
    </location>
</feature>
<dbReference type="NCBIfam" id="TIGR00036">
    <property type="entry name" value="dapB"/>
    <property type="match status" value="1"/>
</dbReference>
<evidence type="ECO:0000256" key="1">
    <source>
        <dbReference type="ARBA" id="ARBA00006642"/>
    </source>
</evidence>
<feature type="active site" description="Proton donor" evidence="13">
    <location>
        <position position="142"/>
    </location>
</feature>
<dbReference type="InterPro" id="IPR022663">
    <property type="entry name" value="DapB_C"/>
</dbReference>
<evidence type="ECO:0000256" key="11">
    <source>
        <dbReference type="ARBA" id="ARBA00049080"/>
    </source>
</evidence>
<dbReference type="GO" id="GO:0019877">
    <property type="term" value="P:diaminopimelate biosynthetic process"/>
    <property type="evidence" value="ECO:0007669"/>
    <property type="project" value="UniProtKB-UniRule"/>
</dbReference>
<evidence type="ECO:0000313" key="17">
    <source>
        <dbReference type="Proteomes" id="UP000270581"/>
    </source>
</evidence>
<dbReference type="GO" id="GO:0005737">
    <property type="term" value="C:cytoplasm"/>
    <property type="evidence" value="ECO:0007669"/>
    <property type="project" value="UniProtKB-SubCell"/>
</dbReference>
<dbReference type="SUPFAM" id="SSF55347">
    <property type="entry name" value="Glyceraldehyde-3-phosphate dehydrogenase-like, C-terminal domain"/>
    <property type="match status" value="1"/>
</dbReference>
<dbReference type="Pfam" id="PF05173">
    <property type="entry name" value="DapB_C"/>
    <property type="match status" value="1"/>
</dbReference>
<keyword evidence="4 13" id="KW-0521">NADP</keyword>
<comment type="pathway">
    <text evidence="9 13">Amino-acid biosynthesis; L-lysine biosynthesis via DAP pathway; (S)-tetrahydrodipicolinate from L-aspartate: step 4/4.</text>
</comment>
<evidence type="ECO:0000256" key="9">
    <source>
        <dbReference type="ARBA" id="ARBA00037922"/>
    </source>
</evidence>
<dbReference type="Proteomes" id="UP000270581">
    <property type="component" value="Unassembled WGS sequence"/>
</dbReference>
<dbReference type="GO" id="GO:0016726">
    <property type="term" value="F:oxidoreductase activity, acting on CH or CH2 groups, NAD or NADP as acceptor"/>
    <property type="evidence" value="ECO:0007669"/>
    <property type="project" value="UniProtKB-UniRule"/>
</dbReference>
<dbReference type="GO" id="GO:0050661">
    <property type="term" value="F:NADP binding"/>
    <property type="evidence" value="ECO:0007669"/>
    <property type="project" value="UniProtKB-UniRule"/>
</dbReference>
<keyword evidence="7 13" id="KW-0520">NAD</keyword>
<evidence type="ECO:0000313" key="16">
    <source>
        <dbReference type="EMBL" id="RNJ26683.1"/>
    </source>
</evidence>
<dbReference type="PROSITE" id="PS01298">
    <property type="entry name" value="DAPB"/>
    <property type="match status" value="1"/>
</dbReference>
<comment type="caution">
    <text evidence="13">Was originally thought to be a dihydrodipicolinate reductase (DHDPR), catalyzing the conversion of dihydrodipicolinate to tetrahydrodipicolinate. However, it was shown in E.coli that the substrate of the enzymatic reaction is not dihydrodipicolinate (DHDP) but in fact (2S,4S)-4-hydroxy-2,3,4,5-tetrahydrodipicolinic acid (HTPA), the product released by the DapA-catalyzed reaction.</text>
</comment>
<evidence type="ECO:0000256" key="10">
    <source>
        <dbReference type="ARBA" id="ARBA00038983"/>
    </source>
</evidence>
<feature type="binding site" evidence="13">
    <location>
        <position position="139"/>
    </location>
    <ligand>
        <name>(S)-2,3,4,5-tetrahydrodipicolinate</name>
        <dbReference type="ChEBI" id="CHEBI:16845"/>
    </ligand>
</feature>
<keyword evidence="2 13" id="KW-0963">Cytoplasm</keyword>
<evidence type="ECO:0000259" key="15">
    <source>
        <dbReference type="Pfam" id="PF05173"/>
    </source>
</evidence>
<name>A0AAJ4R8X4_9EURY</name>
<organism evidence="16 17">
    <name type="scientific">Halosegnis longus</name>
    <dbReference type="NCBI Taxonomy" id="2216012"/>
    <lineage>
        <taxon>Archaea</taxon>
        <taxon>Methanobacteriati</taxon>
        <taxon>Methanobacteriota</taxon>
        <taxon>Stenosarchaea group</taxon>
        <taxon>Halobacteria</taxon>
        <taxon>Halobacteriales</taxon>
        <taxon>Natronomonadaceae</taxon>
        <taxon>Halosegnis</taxon>
    </lineage>
</organism>
<evidence type="ECO:0000256" key="3">
    <source>
        <dbReference type="ARBA" id="ARBA00022605"/>
    </source>
</evidence>
<feature type="binding site" evidence="13">
    <location>
        <begin position="7"/>
        <end position="12"/>
    </location>
    <ligand>
        <name>NAD(+)</name>
        <dbReference type="ChEBI" id="CHEBI:57540"/>
    </ligand>
</feature>
<comment type="caution">
    <text evidence="13">Lacks conserved residue(s) required for the propagation of feature annotation.</text>
</comment>
<comment type="catalytic activity">
    <reaction evidence="11 13">
        <text>(S)-2,3,4,5-tetrahydrodipicolinate + NADP(+) + H2O = (2S,4S)-4-hydroxy-2,3,4,5-tetrahydrodipicolinate + NADPH + H(+)</text>
        <dbReference type="Rhea" id="RHEA:35331"/>
        <dbReference type="ChEBI" id="CHEBI:15377"/>
        <dbReference type="ChEBI" id="CHEBI:15378"/>
        <dbReference type="ChEBI" id="CHEBI:16845"/>
        <dbReference type="ChEBI" id="CHEBI:57783"/>
        <dbReference type="ChEBI" id="CHEBI:58349"/>
        <dbReference type="ChEBI" id="CHEBI:67139"/>
        <dbReference type="EC" id="1.17.1.8"/>
    </reaction>
</comment>
<evidence type="ECO:0000256" key="7">
    <source>
        <dbReference type="ARBA" id="ARBA00023027"/>
    </source>
</evidence>
<dbReference type="EMBL" id="RJJC01000001">
    <property type="protein sequence ID" value="RNJ26683.1"/>
    <property type="molecule type" value="Genomic_DNA"/>
</dbReference>
<dbReference type="PANTHER" id="PTHR20836:SF0">
    <property type="entry name" value="4-HYDROXY-TETRAHYDRODIPICOLINATE REDUCTASE 1, CHLOROPLASTIC-RELATED"/>
    <property type="match status" value="1"/>
</dbReference>
<feature type="binding site" evidence="13">
    <location>
        <begin position="106"/>
        <end position="109"/>
    </location>
    <ligand>
        <name>NAD(+)</name>
        <dbReference type="ChEBI" id="CHEBI:57540"/>
    </ligand>
</feature>